<dbReference type="SMART" id="SM00979">
    <property type="entry name" value="TIFY"/>
    <property type="match status" value="1"/>
</dbReference>
<evidence type="ECO:0000259" key="6">
    <source>
        <dbReference type="PROSITE" id="PS51320"/>
    </source>
</evidence>
<dbReference type="InterPro" id="IPR040390">
    <property type="entry name" value="TIFY/JAZ"/>
</dbReference>
<sequence length="154" mass="17490">MAEVEMGCDPELRLSLCTGEDGHRNYRSDSSKLSRVDSPRRNQQQMTIFYDGRVCVCTATEMQAKAIISMAKREMDDMVAEKKQQQQQQSAESSTSSLPPPPSPRAVPQMLNPGLSMKRSLQRFLQKRKARINDVSPYGQKQKLLLFPIMLQRA</sequence>
<evidence type="ECO:0000256" key="1">
    <source>
        <dbReference type="ARBA" id="ARBA00008614"/>
    </source>
</evidence>
<dbReference type="PROSITE" id="PS51320">
    <property type="entry name" value="TIFY"/>
    <property type="match status" value="1"/>
</dbReference>
<dbReference type="AlphaFoldDB" id="A0A9E7GD75"/>
<dbReference type="InterPro" id="IPR018467">
    <property type="entry name" value="CCT_CS"/>
</dbReference>
<keyword evidence="3" id="KW-0832">Ubl conjugation</keyword>
<gene>
    <name evidence="7" type="ORF">MUK42_22268</name>
</gene>
<organism evidence="7 8">
    <name type="scientific">Musa troglodytarum</name>
    <name type="common">fe'i banana</name>
    <dbReference type="NCBI Taxonomy" id="320322"/>
    <lineage>
        <taxon>Eukaryota</taxon>
        <taxon>Viridiplantae</taxon>
        <taxon>Streptophyta</taxon>
        <taxon>Embryophyta</taxon>
        <taxon>Tracheophyta</taxon>
        <taxon>Spermatophyta</taxon>
        <taxon>Magnoliopsida</taxon>
        <taxon>Liliopsida</taxon>
        <taxon>Zingiberales</taxon>
        <taxon>Musaceae</taxon>
        <taxon>Musa</taxon>
    </lineage>
</organism>
<evidence type="ECO:0000256" key="5">
    <source>
        <dbReference type="SAM" id="MobiDB-lite"/>
    </source>
</evidence>
<accession>A0A9E7GD75</accession>
<evidence type="ECO:0000256" key="2">
    <source>
        <dbReference type="ARBA" id="ARBA00022819"/>
    </source>
</evidence>
<evidence type="ECO:0000313" key="7">
    <source>
        <dbReference type="EMBL" id="URE13471.1"/>
    </source>
</evidence>
<comment type="function">
    <text evidence="4">Repressor of jasmonate responses.</text>
</comment>
<comment type="similarity">
    <text evidence="1 4">Belongs to the TIFY/JAZ family.</text>
</comment>
<dbReference type="EMBL" id="CP097508">
    <property type="protein sequence ID" value="URE13471.1"/>
    <property type="molecule type" value="Genomic_DNA"/>
</dbReference>
<dbReference type="OrthoDB" id="782771at2759"/>
<keyword evidence="4" id="KW-0539">Nucleus</keyword>
<keyword evidence="2 4" id="KW-1184">Jasmonic acid signaling pathway</keyword>
<feature type="region of interest" description="Disordered" evidence="5">
    <location>
        <begin position="18"/>
        <end position="41"/>
    </location>
</feature>
<feature type="region of interest" description="Disordered" evidence="5">
    <location>
        <begin position="75"/>
        <end position="111"/>
    </location>
</feature>
<proteinExistence type="inferred from homology"/>
<comment type="subcellular location">
    <subcellularLocation>
        <location evidence="4">Nucleus</location>
    </subcellularLocation>
</comment>
<feature type="domain" description="Tify" evidence="6">
    <location>
        <begin position="39"/>
        <end position="73"/>
    </location>
</feature>
<dbReference type="InterPro" id="IPR010399">
    <property type="entry name" value="Tify_dom"/>
</dbReference>
<dbReference type="PANTHER" id="PTHR33077:SF17">
    <property type="entry name" value="PROTEIN TIFY 5B"/>
    <property type="match status" value="1"/>
</dbReference>
<comment type="domain">
    <text evidence="4">The jas domain is required for interaction with COI1.</text>
</comment>
<dbReference type="Pfam" id="PF06200">
    <property type="entry name" value="tify"/>
    <property type="match status" value="1"/>
</dbReference>
<name>A0A9E7GD75_9LILI</name>
<feature type="compositionally biased region" description="Basic and acidic residues" evidence="5">
    <location>
        <begin position="20"/>
        <end position="40"/>
    </location>
</feature>
<dbReference type="Proteomes" id="UP001055439">
    <property type="component" value="Chromosome 6"/>
</dbReference>
<dbReference type="GO" id="GO:0031347">
    <property type="term" value="P:regulation of defense response"/>
    <property type="evidence" value="ECO:0007669"/>
    <property type="project" value="UniProtKB-UniRule"/>
</dbReference>
<keyword evidence="8" id="KW-1185">Reference proteome</keyword>
<feature type="compositionally biased region" description="Low complexity" evidence="5">
    <location>
        <begin position="85"/>
        <end position="97"/>
    </location>
</feature>
<dbReference type="GO" id="GO:0009611">
    <property type="term" value="P:response to wounding"/>
    <property type="evidence" value="ECO:0007669"/>
    <property type="project" value="UniProtKB-UniRule"/>
</dbReference>
<dbReference type="GO" id="GO:2000022">
    <property type="term" value="P:regulation of jasmonic acid mediated signaling pathway"/>
    <property type="evidence" value="ECO:0007669"/>
    <property type="project" value="UniProtKB-UniRule"/>
</dbReference>
<dbReference type="PANTHER" id="PTHR33077">
    <property type="entry name" value="PROTEIN TIFY 4A-RELATED-RELATED"/>
    <property type="match status" value="1"/>
</dbReference>
<protein>
    <recommendedName>
        <fullName evidence="4">Protein TIFY</fullName>
    </recommendedName>
    <alternativeName>
        <fullName evidence="4">Jasmonate ZIM domain-containing protein</fullName>
    </alternativeName>
</protein>
<evidence type="ECO:0000256" key="4">
    <source>
        <dbReference type="RuleBase" id="RU369065"/>
    </source>
</evidence>
<dbReference type="Pfam" id="PF09425">
    <property type="entry name" value="Jas_motif"/>
    <property type="match status" value="1"/>
</dbReference>
<evidence type="ECO:0000256" key="3">
    <source>
        <dbReference type="ARBA" id="ARBA00022843"/>
    </source>
</evidence>
<reference evidence="7" key="1">
    <citation type="submission" date="2022-05" db="EMBL/GenBank/DDBJ databases">
        <title>The Musa troglodytarum L. genome provides insights into the mechanism of non-climacteric behaviour and enrichment of carotenoids.</title>
        <authorList>
            <person name="Wang J."/>
        </authorList>
    </citation>
    <scope>NUCLEOTIDE SEQUENCE</scope>
    <source>
        <tissue evidence="7">Leaf</tissue>
    </source>
</reference>
<feature type="compositionally biased region" description="Basic and acidic residues" evidence="5">
    <location>
        <begin position="75"/>
        <end position="84"/>
    </location>
</feature>
<dbReference type="GO" id="GO:0005634">
    <property type="term" value="C:nucleus"/>
    <property type="evidence" value="ECO:0007669"/>
    <property type="project" value="UniProtKB-SubCell"/>
</dbReference>
<evidence type="ECO:0000313" key="8">
    <source>
        <dbReference type="Proteomes" id="UP001055439"/>
    </source>
</evidence>